<organism evidence="3 4">
    <name type="scientific">Apatococcus fuscideae</name>
    <dbReference type="NCBI Taxonomy" id="2026836"/>
    <lineage>
        <taxon>Eukaryota</taxon>
        <taxon>Viridiplantae</taxon>
        <taxon>Chlorophyta</taxon>
        <taxon>core chlorophytes</taxon>
        <taxon>Trebouxiophyceae</taxon>
        <taxon>Chlorellales</taxon>
        <taxon>Chlorellaceae</taxon>
        <taxon>Apatococcus</taxon>
    </lineage>
</organism>
<feature type="region of interest" description="Disordered" evidence="2">
    <location>
        <begin position="466"/>
        <end position="537"/>
    </location>
</feature>
<keyword evidence="4" id="KW-1185">Reference proteome</keyword>
<comment type="caution">
    <text evidence="3">The sequence shown here is derived from an EMBL/GenBank/DDBJ whole genome shotgun (WGS) entry which is preliminary data.</text>
</comment>
<sequence length="642" mass="69957">MTEAAKPALGAFTSRLQVALPAECPTPKPELTQKGKRSFMRCLPSTPSSDLLPQLQQLFTDNQQGPSRGPNTPVISQSPSLPAPNGHAAAQVESPISAVSTTYTAVGPSTPSLTPGTSSGQHGTDPRGSPGARMPPSAASRRRPRSRSTASNLIRSCGSFQQMIMHGDSPPALGSPGPARDDSARRRHASPISFRSPNSRTSVPGTPQNEGTHLDLRQTSLTIRAHSRSPAPSGTGAALSTPVANHSESSHGGMRGCEKAPPEVYERFLPPGELMADADSAHRFEIQELQAVNRRLKQEIKLLKSSREKRTPELIKSASGRLQDQLLSQPENQSPNIMLDTAQAHEQALASQNAQQQQHMQQLQEQLLTTGSHERELEQQLREQQEAAASEQLKALELQQVRHAEAFDQMKRSLEAAQSMAARTSQALSKAETNLNDATHQIKMLQEQLRIAGVASGMAHQGFSHTSSFSGGFNEPAGGPRWQYEWSNPAEEGGTPSSTARMKQNIFYKGRRPQRGPNRSDSASSQQAAGAASQPMYQQEEVEETVFCGETTEDGQWRQHWSTHYQQMIAGAFTLQERLLRLGVQGDLSTPAGLAASLRRAMREHPDKHSGKPACERQRVQERFKLLSAAYTEIKPLQEQEP</sequence>
<dbReference type="Proteomes" id="UP001485043">
    <property type="component" value="Unassembled WGS sequence"/>
</dbReference>
<evidence type="ECO:0000256" key="2">
    <source>
        <dbReference type="SAM" id="MobiDB-lite"/>
    </source>
</evidence>
<evidence type="ECO:0000313" key="3">
    <source>
        <dbReference type="EMBL" id="KAK9850779.1"/>
    </source>
</evidence>
<dbReference type="EMBL" id="JALJOV010001275">
    <property type="protein sequence ID" value="KAK9850779.1"/>
    <property type="molecule type" value="Genomic_DNA"/>
</dbReference>
<gene>
    <name evidence="3" type="ORF">WJX84_005260</name>
</gene>
<feature type="region of interest" description="Disordered" evidence="2">
    <location>
        <begin position="24"/>
        <end position="259"/>
    </location>
</feature>
<dbReference type="CDD" id="cd06257">
    <property type="entry name" value="DnaJ"/>
    <property type="match status" value="1"/>
</dbReference>
<dbReference type="AlphaFoldDB" id="A0AAW1SNK4"/>
<evidence type="ECO:0008006" key="5">
    <source>
        <dbReference type="Google" id="ProtNLM"/>
    </source>
</evidence>
<protein>
    <recommendedName>
        <fullName evidence="5">J domain-containing protein</fullName>
    </recommendedName>
</protein>
<feature type="coiled-coil region" evidence="1">
    <location>
        <begin position="346"/>
        <end position="448"/>
    </location>
</feature>
<accession>A0AAW1SNK4</accession>
<feature type="compositionally biased region" description="Low complexity" evidence="2">
    <location>
        <begin position="129"/>
        <end position="139"/>
    </location>
</feature>
<feature type="compositionally biased region" description="Polar residues" evidence="2">
    <location>
        <begin position="152"/>
        <end position="162"/>
    </location>
</feature>
<proteinExistence type="predicted"/>
<feature type="compositionally biased region" description="Low complexity" evidence="2">
    <location>
        <begin position="107"/>
        <end position="120"/>
    </location>
</feature>
<evidence type="ECO:0000313" key="4">
    <source>
        <dbReference type="Proteomes" id="UP001485043"/>
    </source>
</evidence>
<feature type="compositionally biased region" description="Low complexity" evidence="2">
    <location>
        <begin position="43"/>
        <end position="58"/>
    </location>
</feature>
<name>A0AAW1SNK4_9CHLO</name>
<evidence type="ECO:0000256" key="1">
    <source>
        <dbReference type="SAM" id="Coils"/>
    </source>
</evidence>
<reference evidence="3 4" key="1">
    <citation type="journal article" date="2024" name="Nat. Commun.">
        <title>Phylogenomics reveals the evolutionary origins of lichenization in chlorophyte algae.</title>
        <authorList>
            <person name="Puginier C."/>
            <person name="Libourel C."/>
            <person name="Otte J."/>
            <person name="Skaloud P."/>
            <person name="Haon M."/>
            <person name="Grisel S."/>
            <person name="Petersen M."/>
            <person name="Berrin J.G."/>
            <person name="Delaux P.M."/>
            <person name="Dal Grande F."/>
            <person name="Keller J."/>
        </authorList>
    </citation>
    <scope>NUCLEOTIDE SEQUENCE [LARGE SCALE GENOMIC DNA]</scope>
    <source>
        <strain evidence="3 4">SAG 2523</strain>
    </source>
</reference>
<feature type="compositionally biased region" description="Polar residues" evidence="2">
    <location>
        <begin position="193"/>
        <end position="222"/>
    </location>
</feature>
<dbReference type="InterPro" id="IPR001623">
    <property type="entry name" value="DnaJ_domain"/>
</dbReference>
<feature type="compositionally biased region" description="Polar residues" evidence="2">
    <location>
        <begin position="59"/>
        <end position="80"/>
    </location>
</feature>
<keyword evidence="1" id="KW-0175">Coiled coil</keyword>
<feature type="compositionally biased region" description="Low complexity" evidence="2">
    <location>
        <begin position="520"/>
        <end position="534"/>
    </location>
</feature>